<protein>
    <recommendedName>
        <fullName evidence="7">Anoctamin transmembrane domain-containing protein</fullName>
    </recommendedName>
</protein>
<dbReference type="PANTHER" id="PTHR12308">
    <property type="entry name" value="ANOCTAMIN"/>
    <property type="match status" value="1"/>
</dbReference>
<proteinExistence type="predicted"/>
<dbReference type="GO" id="GO:0016020">
    <property type="term" value="C:membrane"/>
    <property type="evidence" value="ECO:0007669"/>
    <property type="project" value="UniProtKB-SubCell"/>
</dbReference>
<feature type="transmembrane region" description="Helical" evidence="6">
    <location>
        <begin position="309"/>
        <end position="328"/>
    </location>
</feature>
<accession>A0A1R2BJE7</accession>
<feature type="domain" description="Anoctamin transmembrane" evidence="7">
    <location>
        <begin position="262"/>
        <end position="698"/>
    </location>
</feature>
<keyword evidence="4 6" id="KW-0472">Membrane</keyword>
<name>A0A1R2BJE7_9CILI</name>
<sequence>MASSSRKPSRNDNKRALVYALQFNNPYDVALKDKEDKMIVISKARAKLLRVFKTLETEADRNIIPQKAQDQLWWLKWDLHPNDIKKKRISKKMFFIGILSTVLHTIKNELGIHYELLLSRDKDELFCKLYVTESWLIKRAYETDYLLRFRHKKEKWTRSFQEFSPYGPFSLQSKYINTKKILFSQYDSKHLLTNSGGSYFTFNDKVRLISDAIYCKMDLYVLKNYGIMIDAFPLHDNLTLDYLKSEWATMKAFFIPQPLTEIKNYYSEQIAFYFAWMGVYATFMGICSVVGFVVFIILIISSYLKHEGIYTATQVFFCLFLALWGSFFDQFWTRRERELAWQWGTANMTFKEHQREKFEGKFQKDEVTGKMKVLMRESEKRNIKKTVSFVVIAFLIIVVIAMVIAIFRLRVLMKSTDDLKDYGSIVPALIYAIQISIFDLIYSKVSVWLNNLENHETMNIYNNSLAFKLFLFRFINSYCGLFYIAFIKMYQSSDQCTENGCMYDLGFQLSIIFITNMILNIIELGLPWFLYKFRVRWEERRIKQLNEMNANIRKELYQVETESKYEPYENPIEDYMEMALQFGFVALFGSSFPLLPILALIEILIEIRVDSWKLCNITRRPEPVQSESIGIWKNIIVFIAYFGAVTNSGIVVFTSGALNNFSYSTRVLIFIIIEHAFVFGIATVSYLTPDCSKVVRKGITWCERVTHNKTLGKLIDDSIKLEKRDSLDATFRFYFNKNDIRYQEE</sequence>
<evidence type="ECO:0000256" key="3">
    <source>
        <dbReference type="ARBA" id="ARBA00022989"/>
    </source>
</evidence>
<gene>
    <name evidence="8" type="ORF">SteCoe_23650</name>
</gene>
<feature type="transmembrane region" description="Helical" evidence="6">
    <location>
        <begin position="667"/>
        <end position="687"/>
    </location>
</feature>
<evidence type="ECO:0000259" key="7">
    <source>
        <dbReference type="Pfam" id="PF04547"/>
    </source>
</evidence>
<evidence type="ECO:0000256" key="2">
    <source>
        <dbReference type="ARBA" id="ARBA00022692"/>
    </source>
</evidence>
<comment type="subcellular location">
    <subcellularLocation>
        <location evidence="1">Membrane</location>
        <topology evidence="1">Multi-pass membrane protein</topology>
    </subcellularLocation>
</comment>
<dbReference type="Proteomes" id="UP000187209">
    <property type="component" value="Unassembled WGS sequence"/>
</dbReference>
<feature type="transmembrane region" description="Helical" evidence="6">
    <location>
        <begin position="270"/>
        <end position="303"/>
    </location>
</feature>
<keyword evidence="3 6" id="KW-1133">Transmembrane helix</keyword>
<feature type="transmembrane region" description="Helical" evidence="6">
    <location>
        <begin position="386"/>
        <end position="409"/>
    </location>
</feature>
<dbReference type="AlphaFoldDB" id="A0A1R2BJE7"/>
<organism evidence="8 9">
    <name type="scientific">Stentor coeruleus</name>
    <dbReference type="NCBI Taxonomy" id="5963"/>
    <lineage>
        <taxon>Eukaryota</taxon>
        <taxon>Sar</taxon>
        <taxon>Alveolata</taxon>
        <taxon>Ciliophora</taxon>
        <taxon>Postciliodesmatophora</taxon>
        <taxon>Heterotrichea</taxon>
        <taxon>Heterotrichida</taxon>
        <taxon>Stentoridae</taxon>
        <taxon>Stentor</taxon>
    </lineage>
</organism>
<keyword evidence="9" id="KW-1185">Reference proteome</keyword>
<comment type="caution">
    <text evidence="8">The sequence shown here is derived from an EMBL/GenBank/DDBJ whole genome shotgun (WGS) entry which is preliminary data.</text>
</comment>
<keyword evidence="5" id="KW-0175">Coiled coil</keyword>
<feature type="transmembrane region" description="Helical" evidence="6">
    <location>
        <begin position="470"/>
        <end position="487"/>
    </location>
</feature>
<dbReference type="GO" id="GO:0005254">
    <property type="term" value="F:chloride channel activity"/>
    <property type="evidence" value="ECO:0007669"/>
    <property type="project" value="TreeGrafter"/>
</dbReference>
<keyword evidence="2 6" id="KW-0812">Transmembrane</keyword>
<dbReference type="Pfam" id="PF04547">
    <property type="entry name" value="Anoctamin"/>
    <property type="match status" value="1"/>
</dbReference>
<dbReference type="OrthoDB" id="414468at2759"/>
<evidence type="ECO:0000256" key="6">
    <source>
        <dbReference type="SAM" id="Phobius"/>
    </source>
</evidence>
<evidence type="ECO:0000313" key="8">
    <source>
        <dbReference type="EMBL" id="OMJ76879.1"/>
    </source>
</evidence>
<evidence type="ECO:0000256" key="4">
    <source>
        <dbReference type="ARBA" id="ARBA00023136"/>
    </source>
</evidence>
<evidence type="ECO:0000256" key="1">
    <source>
        <dbReference type="ARBA" id="ARBA00004141"/>
    </source>
</evidence>
<evidence type="ECO:0000313" key="9">
    <source>
        <dbReference type="Proteomes" id="UP000187209"/>
    </source>
</evidence>
<dbReference type="InterPro" id="IPR049452">
    <property type="entry name" value="Anoctamin_TM"/>
</dbReference>
<feature type="transmembrane region" description="Helical" evidence="6">
    <location>
        <begin position="507"/>
        <end position="531"/>
    </location>
</feature>
<dbReference type="EMBL" id="MPUH01000606">
    <property type="protein sequence ID" value="OMJ76879.1"/>
    <property type="molecule type" value="Genomic_DNA"/>
</dbReference>
<feature type="transmembrane region" description="Helical" evidence="6">
    <location>
        <begin position="429"/>
        <end position="449"/>
    </location>
</feature>
<dbReference type="InterPro" id="IPR007632">
    <property type="entry name" value="Anoctamin"/>
</dbReference>
<evidence type="ECO:0000256" key="5">
    <source>
        <dbReference type="SAM" id="Coils"/>
    </source>
</evidence>
<dbReference type="PANTHER" id="PTHR12308:SF73">
    <property type="entry name" value="ANOCTAMIN"/>
    <property type="match status" value="1"/>
</dbReference>
<feature type="transmembrane region" description="Helical" evidence="6">
    <location>
        <begin position="635"/>
        <end position="655"/>
    </location>
</feature>
<feature type="coiled-coil region" evidence="5">
    <location>
        <begin position="535"/>
        <end position="562"/>
    </location>
</feature>
<reference evidence="8 9" key="1">
    <citation type="submission" date="2016-11" db="EMBL/GenBank/DDBJ databases">
        <title>The macronuclear genome of Stentor coeruleus: a giant cell with tiny introns.</title>
        <authorList>
            <person name="Slabodnick M."/>
            <person name="Ruby J.G."/>
            <person name="Reiff S.B."/>
            <person name="Swart E.C."/>
            <person name="Gosai S."/>
            <person name="Prabakaran S."/>
            <person name="Witkowska E."/>
            <person name="Larue G.E."/>
            <person name="Fisher S."/>
            <person name="Freeman R.M."/>
            <person name="Gunawardena J."/>
            <person name="Chu W."/>
            <person name="Stover N.A."/>
            <person name="Gregory B.D."/>
            <person name="Nowacki M."/>
            <person name="Derisi J."/>
            <person name="Roy S.W."/>
            <person name="Marshall W.F."/>
            <person name="Sood P."/>
        </authorList>
    </citation>
    <scope>NUCLEOTIDE SEQUENCE [LARGE SCALE GENOMIC DNA]</scope>
    <source>
        <strain evidence="8">WM001</strain>
    </source>
</reference>